<sequence>MKFIADSLLKKLWLTITFAILVTISVSFILSYLFYEKLYVDRIEEDLYETGLKLAEDYQGGPLSEELKTYIKWFNDKSDTEVFIVKSPLELTSSLPVQANNDSLISSEEREQLLQGGMISKIGFEEFFGRKIIAVIIPLLDENRLEGMIFLYVPLVKISELTRDFSYLWFLGGVSFIVIALSIGYVAIDRLTRPLVEMKRAAKRVSKGDYSTRVNIESKDEVGQLAAAFNQMSASIQEEDERRRDFLADVSHELRTPIAYVRGYSEGLASGYIKSPEEQEKYLKLINREAGRMGKLVSDLLDLSKIDAGQISLDIHPLPLAQLIDDFIQKYSQVLVEKQIALVVDLDPEIIIDADEGRIEQILQNIMDNAIRYTDTGGTISLKLTKHTYGACIEFVDTGIGIPAEDLKKITERFYRVNKARSRSNGGTGLGLAITEKLVTLHHGIIQIESELGKGTTVRLLFRTI</sequence>
<keyword evidence="12" id="KW-1133">Transmembrane helix</keyword>
<evidence type="ECO:0000256" key="10">
    <source>
        <dbReference type="ARBA" id="ARBA00023012"/>
    </source>
</evidence>
<dbReference type="PRINTS" id="PR00344">
    <property type="entry name" value="BCTRLSENSOR"/>
</dbReference>
<dbReference type="InterPro" id="IPR003660">
    <property type="entry name" value="HAMP_dom"/>
</dbReference>
<dbReference type="InterPro" id="IPR005467">
    <property type="entry name" value="His_kinase_dom"/>
</dbReference>
<dbReference type="AlphaFoldDB" id="A0A1H8JEZ9"/>
<gene>
    <name evidence="15" type="ORF">SAMN05192533_12110</name>
</gene>
<dbReference type="Gene3D" id="6.10.340.10">
    <property type="match status" value="1"/>
</dbReference>
<dbReference type="EMBL" id="FOBW01000021">
    <property type="protein sequence ID" value="SEN79384.1"/>
    <property type="molecule type" value="Genomic_DNA"/>
</dbReference>
<evidence type="ECO:0000256" key="8">
    <source>
        <dbReference type="ARBA" id="ARBA00022777"/>
    </source>
</evidence>
<keyword evidence="5" id="KW-0597">Phosphoprotein</keyword>
<keyword evidence="11 12" id="KW-0472">Membrane</keyword>
<dbReference type="SUPFAM" id="SSF158472">
    <property type="entry name" value="HAMP domain-like"/>
    <property type="match status" value="1"/>
</dbReference>
<dbReference type="STRING" id="930146.SAMN05192533_12110"/>
<dbReference type="InterPro" id="IPR004358">
    <property type="entry name" value="Sig_transdc_His_kin-like_C"/>
</dbReference>
<dbReference type="SMART" id="SM00388">
    <property type="entry name" value="HisKA"/>
    <property type="match status" value="1"/>
</dbReference>
<evidence type="ECO:0000259" key="13">
    <source>
        <dbReference type="PROSITE" id="PS50109"/>
    </source>
</evidence>
<evidence type="ECO:0000256" key="12">
    <source>
        <dbReference type="SAM" id="Phobius"/>
    </source>
</evidence>
<dbReference type="GO" id="GO:0000155">
    <property type="term" value="F:phosphorelay sensor kinase activity"/>
    <property type="evidence" value="ECO:0007669"/>
    <property type="project" value="InterPro"/>
</dbReference>
<feature type="domain" description="HAMP" evidence="14">
    <location>
        <begin position="189"/>
        <end position="241"/>
    </location>
</feature>
<dbReference type="SMART" id="SM00387">
    <property type="entry name" value="HATPase_c"/>
    <property type="match status" value="1"/>
</dbReference>
<evidence type="ECO:0000256" key="1">
    <source>
        <dbReference type="ARBA" id="ARBA00000085"/>
    </source>
</evidence>
<dbReference type="PANTHER" id="PTHR45453">
    <property type="entry name" value="PHOSPHATE REGULON SENSOR PROTEIN PHOR"/>
    <property type="match status" value="1"/>
</dbReference>
<dbReference type="RefSeq" id="WP_090749853.1">
    <property type="nucleotide sequence ID" value="NZ_FOBW01000021.1"/>
</dbReference>
<keyword evidence="9" id="KW-0067">ATP-binding</keyword>
<evidence type="ECO:0000256" key="6">
    <source>
        <dbReference type="ARBA" id="ARBA00022679"/>
    </source>
</evidence>
<keyword evidence="8 15" id="KW-0418">Kinase</keyword>
<evidence type="ECO:0000256" key="5">
    <source>
        <dbReference type="ARBA" id="ARBA00022553"/>
    </source>
</evidence>
<dbReference type="PROSITE" id="PS50885">
    <property type="entry name" value="HAMP"/>
    <property type="match status" value="1"/>
</dbReference>
<feature type="transmembrane region" description="Helical" evidence="12">
    <location>
        <begin position="12"/>
        <end position="35"/>
    </location>
</feature>
<keyword evidence="12" id="KW-0812">Transmembrane</keyword>
<keyword evidence="16" id="KW-1185">Reference proteome</keyword>
<comment type="catalytic activity">
    <reaction evidence="1">
        <text>ATP + protein L-histidine = ADP + protein N-phospho-L-histidine.</text>
        <dbReference type="EC" id="2.7.13.3"/>
    </reaction>
</comment>
<organism evidence="15 16">
    <name type="scientific">Mesobacillus persicus</name>
    <dbReference type="NCBI Taxonomy" id="930146"/>
    <lineage>
        <taxon>Bacteria</taxon>
        <taxon>Bacillati</taxon>
        <taxon>Bacillota</taxon>
        <taxon>Bacilli</taxon>
        <taxon>Bacillales</taxon>
        <taxon>Bacillaceae</taxon>
        <taxon>Mesobacillus</taxon>
    </lineage>
</organism>
<dbReference type="FunFam" id="1.10.287.130:FF:000001">
    <property type="entry name" value="Two-component sensor histidine kinase"/>
    <property type="match status" value="1"/>
</dbReference>
<dbReference type="PROSITE" id="PS50109">
    <property type="entry name" value="HIS_KIN"/>
    <property type="match status" value="1"/>
</dbReference>
<feature type="domain" description="Histidine kinase" evidence="13">
    <location>
        <begin position="249"/>
        <end position="465"/>
    </location>
</feature>
<dbReference type="OrthoDB" id="3436at2"/>
<evidence type="ECO:0000313" key="15">
    <source>
        <dbReference type="EMBL" id="SEN79384.1"/>
    </source>
</evidence>
<evidence type="ECO:0000256" key="3">
    <source>
        <dbReference type="ARBA" id="ARBA00012438"/>
    </source>
</evidence>
<dbReference type="InterPro" id="IPR050351">
    <property type="entry name" value="BphY/WalK/GraS-like"/>
</dbReference>
<dbReference type="CDD" id="cd00075">
    <property type="entry name" value="HATPase"/>
    <property type="match status" value="1"/>
</dbReference>
<protein>
    <recommendedName>
        <fullName evidence="3">histidine kinase</fullName>
        <ecNumber evidence="3">2.7.13.3</ecNumber>
    </recommendedName>
</protein>
<dbReference type="GO" id="GO:0005886">
    <property type="term" value="C:plasma membrane"/>
    <property type="evidence" value="ECO:0007669"/>
    <property type="project" value="UniProtKB-SubCell"/>
</dbReference>
<accession>A0A1H8JEZ9</accession>
<dbReference type="EC" id="2.7.13.3" evidence="3"/>
<dbReference type="InterPro" id="IPR003661">
    <property type="entry name" value="HisK_dim/P_dom"/>
</dbReference>
<name>A0A1H8JEZ9_9BACI</name>
<dbReference type="Pfam" id="PF00672">
    <property type="entry name" value="HAMP"/>
    <property type="match status" value="1"/>
</dbReference>
<dbReference type="GO" id="GO:0005524">
    <property type="term" value="F:ATP binding"/>
    <property type="evidence" value="ECO:0007669"/>
    <property type="project" value="UniProtKB-KW"/>
</dbReference>
<dbReference type="InterPro" id="IPR003594">
    <property type="entry name" value="HATPase_dom"/>
</dbReference>
<evidence type="ECO:0000256" key="2">
    <source>
        <dbReference type="ARBA" id="ARBA00004651"/>
    </source>
</evidence>
<dbReference type="Gene3D" id="3.30.565.10">
    <property type="entry name" value="Histidine kinase-like ATPase, C-terminal domain"/>
    <property type="match status" value="1"/>
</dbReference>
<comment type="subcellular location">
    <subcellularLocation>
        <location evidence="2">Cell membrane</location>
        <topology evidence="2">Multi-pass membrane protein</topology>
    </subcellularLocation>
</comment>
<keyword evidence="4" id="KW-1003">Cell membrane</keyword>
<evidence type="ECO:0000256" key="9">
    <source>
        <dbReference type="ARBA" id="ARBA00022840"/>
    </source>
</evidence>
<dbReference type="SUPFAM" id="SSF55874">
    <property type="entry name" value="ATPase domain of HSP90 chaperone/DNA topoisomerase II/histidine kinase"/>
    <property type="match status" value="1"/>
</dbReference>
<dbReference type="Pfam" id="PF00512">
    <property type="entry name" value="HisKA"/>
    <property type="match status" value="1"/>
</dbReference>
<evidence type="ECO:0000259" key="14">
    <source>
        <dbReference type="PROSITE" id="PS50885"/>
    </source>
</evidence>
<dbReference type="GO" id="GO:0004721">
    <property type="term" value="F:phosphoprotein phosphatase activity"/>
    <property type="evidence" value="ECO:0007669"/>
    <property type="project" value="TreeGrafter"/>
</dbReference>
<feature type="transmembrane region" description="Helical" evidence="12">
    <location>
        <begin position="167"/>
        <end position="188"/>
    </location>
</feature>
<dbReference type="InterPro" id="IPR036890">
    <property type="entry name" value="HATPase_C_sf"/>
</dbReference>
<keyword evidence="10" id="KW-0902">Two-component regulatory system</keyword>
<keyword evidence="6" id="KW-0808">Transferase</keyword>
<dbReference type="SMART" id="SM00304">
    <property type="entry name" value="HAMP"/>
    <property type="match status" value="1"/>
</dbReference>
<dbReference type="Gene3D" id="1.10.287.130">
    <property type="match status" value="1"/>
</dbReference>
<dbReference type="GO" id="GO:0016036">
    <property type="term" value="P:cellular response to phosphate starvation"/>
    <property type="evidence" value="ECO:0007669"/>
    <property type="project" value="TreeGrafter"/>
</dbReference>
<dbReference type="SUPFAM" id="SSF47384">
    <property type="entry name" value="Homodimeric domain of signal transducing histidine kinase"/>
    <property type="match status" value="1"/>
</dbReference>
<dbReference type="InterPro" id="IPR036097">
    <property type="entry name" value="HisK_dim/P_sf"/>
</dbReference>
<evidence type="ECO:0000313" key="16">
    <source>
        <dbReference type="Proteomes" id="UP000198553"/>
    </source>
</evidence>
<dbReference type="CDD" id="cd06225">
    <property type="entry name" value="HAMP"/>
    <property type="match status" value="1"/>
</dbReference>
<reference evidence="16" key="1">
    <citation type="submission" date="2016-10" db="EMBL/GenBank/DDBJ databases">
        <authorList>
            <person name="Varghese N."/>
            <person name="Submissions S."/>
        </authorList>
    </citation>
    <scope>NUCLEOTIDE SEQUENCE [LARGE SCALE GENOMIC DNA]</scope>
    <source>
        <strain evidence="16">B48,IBRC-M 10115,DSM 25386,CECT 8001</strain>
    </source>
</reference>
<proteinExistence type="predicted"/>
<dbReference type="Pfam" id="PF02518">
    <property type="entry name" value="HATPase_c"/>
    <property type="match status" value="1"/>
</dbReference>
<evidence type="ECO:0000256" key="4">
    <source>
        <dbReference type="ARBA" id="ARBA00022475"/>
    </source>
</evidence>
<evidence type="ECO:0000256" key="11">
    <source>
        <dbReference type="ARBA" id="ARBA00023136"/>
    </source>
</evidence>
<keyword evidence="7" id="KW-0547">Nucleotide-binding</keyword>
<dbReference type="Proteomes" id="UP000198553">
    <property type="component" value="Unassembled WGS sequence"/>
</dbReference>
<evidence type="ECO:0000256" key="7">
    <source>
        <dbReference type="ARBA" id="ARBA00022741"/>
    </source>
</evidence>
<dbReference type="FunFam" id="3.30.565.10:FF:000006">
    <property type="entry name" value="Sensor histidine kinase WalK"/>
    <property type="match status" value="1"/>
</dbReference>
<dbReference type="CDD" id="cd00082">
    <property type="entry name" value="HisKA"/>
    <property type="match status" value="1"/>
</dbReference>
<dbReference type="PANTHER" id="PTHR45453:SF1">
    <property type="entry name" value="PHOSPHATE REGULON SENSOR PROTEIN PHOR"/>
    <property type="match status" value="1"/>
</dbReference>